<sequence length="127" mass="13035">MRRTRRAAAIRLPLIAFAALSGALLVGCASDADAGGGIDLLGDGGGEGTGSWPTSVPRPDLTLVEETDLLIAFTATYDLGGGSVDAYVAELESEGFTTQGQSTYGDGSHVVLLEVEGDRLYVTITDA</sequence>
<dbReference type="RefSeq" id="WP_344344663.1">
    <property type="nucleotide sequence ID" value="NZ_BAAAQT010000008.1"/>
</dbReference>
<gene>
    <name evidence="2" type="ORF">GCM10009846_27850</name>
</gene>
<evidence type="ECO:0000313" key="2">
    <source>
        <dbReference type="EMBL" id="GAA2175953.1"/>
    </source>
</evidence>
<name>A0ABN3AXK6_9MICO</name>
<proteinExistence type="predicted"/>
<reference evidence="2 3" key="1">
    <citation type="journal article" date="2019" name="Int. J. Syst. Evol. Microbiol.">
        <title>The Global Catalogue of Microorganisms (GCM) 10K type strain sequencing project: providing services to taxonomists for standard genome sequencing and annotation.</title>
        <authorList>
            <consortium name="The Broad Institute Genomics Platform"/>
            <consortium name="The Broad Institute Genome Sequencing Center for Infectious Disease"/>
            <person name="Wu L."/>
            <person name="Ma J."/>
        </authorList>
    </citation>
    <scope>NUCLEOTIDE SEQUENCE [LARGE SCALE GENOMIC DNA]</scope>
    <source>
        <strain evidence="2 3">JCM 16026</strain>
    </source>
</reference>
<evidence type="ECO:0000256" key="1">
    <source>
        <dbReference type="SAM" id="SignalP"/>
    </source>
</evidence>
<organism evidence="2 3">
    <name type="scientific">Agrococcus versicolor</name>
    <dbReference type="NCBI Taxonomy" id="501482"/>
    <lineage>
        <taxon>Bacteria</taxon>
        <taxon>Bacillati</taxon>
        <taxon>Actinomycetota</taxon>
        <taxon>Actinomycetes</taxon>
        <taxon>Micrococcales</taxon>
        <taxon>Microbacteriaceae</taxon>
        <taxon>Agrococcus</taxon>
    </lineage>
</organism>
<accession>A0ABN3AXK6</accession>
<keyword evidence="3" id="KW-1185">Reference proteome</keyword>
<feature type="chain" id="PRO_5046963356" evidence="1">
    <location>
        <begin position="19"/>
        <end position="127"/>
    </location>
</feature>
<dbReference type="EMBL" id="BAAAQT010000008">
    <property type="protein sequence ID" value="GAA2175953.1"/>
    <property type="molecule type" value="Genomic_DNA"/>
</dbReference>
<dbReference type="Proteomes" id="UP001501599">
    <property type="component" value="Unassembled WGS sequence"/>
</dbReference>
<keyword evidence="1" id="KW-0732">Signal</keyword>
<comment type="caution">
    <text evidence="2">The sequence shown here is derived from an EMBL/GenBank/DDBJ whole genome shotgun (WGS) entry which is preliminary data.</text>
</comment>
<protein>
    <submittedName>
        <fullName evidence="2">Uncharacterized protein</fullName>
    </submittedName>
</protein>
<evidence type="ECO:0000313" key="3">
    <source>
        <dbReference type="Proteomes" id="UP001501599"/>
    </source>
</evidence>
<dbReference type="PROSITE" id="PS51257">
    <property type="entry name" value="PROKAR_LIPOPROTEIN"/>
    <property type="match status" value="1"/>
</dbReference>
<feature type="signal peptide" evidence="1">
    <location>
        <begin position="1"/>
        <end position="18"/>
    </location>
</feature>